<organism evidence="1 2">
    <name type="scientific">Reticulibacter mediterranei</name>
    <dbReference type="NCBI Taxonomy" id="2778369"/>
    <lineage>
        <taxon>Bacteria</taxon>
        <taxon>Bacillati</taxon>
        <taxon>Chloroflexota</taxon>
        <taxon>Ktedonobacteria</taxon>
        <taxon>Ktedonobacterales</taxon>
        <taxon>Reticulibacteraceae</taxon>
        <taxon>Reticulibacter</taxon>
    </lineage>
</organism>
<sequence length="267" mass="30859">MPTIVTVTSVWIIVPGERIAALAPLLVARFEQDETYLAQKEKYQGLLSTLAPDQLLLWLLGMMGWRVGALPNGDIRLFGRYHDDLLDFENDPFLACAEQFVEEGSYVEGWASGNQAWQLLYTEKGRVTRTTNGIFPHYRPKLPNGTTPDIVTEHGFWRLVEQAALWYLRLSEGERVEALQDYEDDEDLQQQVCHAISNAMIPGEFQEYVALMQVIPDIWNLSYPNEILEDDESPTPQRVFDLTLKRLVYEHLEERWKSLELEAHCMR</sequence>
<dbReference type="EMBL" id="BNJK01000003">
    <property type="protein sequence ID" value="GHP00726.1"/>
    <property type="molecule type" value="Genomic_DNA"/>
</dbReference>
<gene>
    <name evidence="1" type="ORF">KSF_107730</name>
</gene>
<proteinExistence type="predicted"/>
<reference evidence="1" key="1">
    <citation type="submission" date="2020-10" db="EMBL/GenBank/DDBJ databases">
        <title>Taxonomic study of unclassified bacteria belonging to the class Ktedonobacteria.</title>
        <authorList>
            <person name="Yabe S."/>
            <person name="Wang C.M."/>
            <person name="Zheng Y."/>
            <person name="Sakai Y."/>
            <person name="Cavaletti L."/>
            <person name="Monciardini P."/>
            <person name="Donadio S."/>
        </authorList>
    </citation>
    <scope>NUCLEOTIDE SEQUENCE</scope>
    <source>
        <strain evidence="1">ID150040</strain>
    </source>
</reference>
<comment type="caution">
    <text evidence="1">The sequence shown here is derived from an EMBL/GenBank/DDBJ whole genome shotgun (WGS) entry which is preliminary data.</text>
</comment>
<dbReference type="AlphaFoldDB" id="A0A8J3J1S1"/>
<dbReference type="RefSeq" id="WP_220211314.1">
    <property type="nucleotide sequence ID" value="NZ_BNJK01000003.1"/>
</dbReference>
<keyword evidence="2" id="KW-1185">Reference proteome</keyword>
<evidence type="ECO:0000313" key="1">
    <source>
        <dbReference type="EMBL" id="GHP00726.1"/>
    </source>
</evidence>
<accession>A0A8J3J1S1</accession>
<dbReference type="Proteomes" id="UP000597444">
    <property type="component" value="Unassembled WGS sequence"/>
</dbReference>
<evidence type="ECO:0000313" key="2">
    <source>
        <dbReference type="Proteomes" id="UP000597444"/>
    </source>
</evidence>
<name>A0A8J3J1S1_9CHLR</name>
<protein>
    <submittedName>
        <fullName evidence="1">Uncharacterized protein</fullName>
    </submittedName>
</protein>